<dbReference type="InParanoid" id="A3LRD6"/>
<feature type="domain" description="Carbohydrate kinase PfkB" evidence="1">
    <location>
        <begin position="161"/>
        <end position="305"/>
    </location>
</feature>
<accession>A3LRD6</accession>
<organism evidence="2 3">
    <name type="scientific">Scheffersomyces stipitis (strain ATCC 58785 / CBS 6054 / NBRC 10063 / NRRL Y-11545)</name>
    <name type="common">Yeast</name>
    <name type="synonym">Pichia stipitis</name>
    <dbReference type="NCBI Taxonomy" id="322104"/>
    <lineage>
        <taxon>Eukaryota</taxon>
        <taxon>Fungi</taxon>
        <taxon>Dikarya</taxon>
        <taxon>Ascomycota</taxon>
        <taxon>Saccharomycotina</taxon>
        <taxon>Pichiomycetes</taxon>
        <taxon>Debaryomycetaceae</taxon>
        <taxon>Scheffersomyces</taxon>
    </lineage>
</organism>
<dbReference type="InterPro" id="IPR029056">
    <property type="entry name" value="Ribokinase-like"/>
</dbReference>
<proteinExistence type="predicted"/>
<dbReference type="EMBL" id="CP000497">
    <property type="protein sequence ID" value="ABN65718.2"/>
    <property type="molecule type" value="Genomic_DNA"/>
</dbReference>
<dbReference type="eggNOG" id="ENOG502RXN8">
    <property type="taxonomic scope" value="Eukaryota"/>
</dbReference>
<dbReference type="RefSeq" id="XP_001383747.2">
    <property type="nucleotide sequence ID" value="XM_001383710.1"/>
</dbReference>
<reference evidence="2 3" key="1">
    <citation type="journal article" date="2007" name="Nat. Biotechnol.">
        <title>Genome sequence of the lignocellulose-bioconverting and xylose-fermenting yeast Pichia stipitis.</title>
        <authorList>
            <person name="Jeffries T.W."/>
            <person name="Grigoriev I.V."/>
            <person name="Grimwood J."/>
            <person name="Laplaza J.M."/>
            <person name="Aerts A."/>
            <person name="Salamov A."/>
            <person name="Schmutz J."/>
            <person name="Lindquist E."/>
            <person name="Dehal P."/>
            <person name="Shapiro H."/>
            <person name="Jin Y.S."/>
            <person name="Passoth V."/>
            <person name="Richardson P.M."/>
        </authorList>
    </citation>
    <scope>NUCLEOTIDE SEQUENCE [LARGE SCALE GENOMIC DNA]</scope>
    <source>
        <strain evidence="3">ATCC 58785 / CBS 6054 / NBRC 10063 / NRRL Y-11545</strain>
    </source>
</reference>
<dbReference type="Pfam" id="PF00294">
    <property type="entry name" value="PfkB"/>
    <property type="match status" value="1"/>
</dbReference>
<dbReference type="Gene3D" id="3.40.1190.20">
    <property type="match status" value="1"/>
</dbReference>
<evidence type="ECO:0000259" key="1">
    <source>
        <dbReference type="Pfam" id="PF00294"/>
    </source>
</evidence>
<gene>
    <name evidence="2" type="primary">MAK32</name>
    <name evidence="2" type="ORF">PICST_30650</name>
</gene>
<keyword evidence="3" id="KW-1185">Reference proteome</keyword>
<dbReference type="STRING" id="322104.A3LRD6"/>
<dbReference type="GeneID" id="4837886"/>
<name>A3LRD6_PICST</name>
<dbReference type="KEGG" id="pic:PICST_30650"/>
<evidence type="ECO:0000313" key="3">
    <source>
        <dbReference type="Proteomes" id="UP000002258"/>
    </source>
</evidence>
<dbReference type="HOGENOM" id="CLU_032834_1_0_1"/>
<dbReference type="PANTHER" id="PTHR47098:SF2">
    <property type="entry name" value="PROTEIN MAK32"/>
    <property type="match status" value="1"/>
</dbReference>
<dbReference type="PANTHER" id="PTHR47098">
    <property type="entry name" value="PROTEIN MAK32"/>
    <property type="match status" value="1"/>
</dbReference>
<protein>
    <submittedName>
        <fullName evidence="2">Protein necessary for structural stability of L-A double-stranded RNA-containing particles</fullName>
    </submittedName>
</protein>
<dbReference type="OMA" id="CNDIVET"/>
<dbReference type="OrthoDB" id="497927at2759"/>
<dbReference type="Proteomes" id="UP000002258">
    <property type="component" value="Chromosome 3"/>
</dbReference>
<dbReference type="AlphaFoldDB" id="A3LRD6"/>
<dbReference type="SUPFAM" id="SSF53613">
    <property type="entry name" value="Ribokinase-like"/>
    <property type="match status" value="1"/>
</dbReference>
<dbReference type="InterPro" id="IPR011611">
    <property type="entry name" value="PfkB_dom"/>
</dbReference>
<dbReference type="FunCoup" id="A3LRD6">
    <property type="interactions" value="24"/>
</dbReference>
<sequence length="353" mass="39134">MTNNSESVIVTSMGMFIIDDNIYPPSWNRKNDTDIIGGGGPYAIVGATMIAGRENGHRVSGIIDKGSDFPKKVEEQLNSWQSGVIFRENPERLTTRGVNTYDENHIRHFSYKNPKKRIEVVDILQSDKLSTSRCFHLICSIERCESIIDDLNSKLDHTPVYIYEPLPDDCISTNFDRLKLLLPKIDIFTPNLDEAQALLGRSGSLPSTSEKLKEVASHFMPYLKLKNSGIILRCGPLGCFINTIDDYNVLLPAYHSDQTKVVDVTGGGNSFCGGCIAGFYLSGGNWLVAGVSGNLVSGCVIEKLGMPLRQSETNKWNGSTVSERLDTYLKNNPQIIEVQNEQLLQGLNVLKQV</sequence>
<evidence type="ECO:0000313" key="2">
    <source>
        <dbReference type="EMBL" id="ABN65718.2"/>
    </source>
</evidence>